<evidence type="ECO:0000256" key="1">
    <source>
        <dbReference type="SAM" id="MobiDB-lite"/>
    </source>
</evidence>
<dbReference type="HOGENOM" id="CLU_971068_0_0_1"/>
<dbReference type="Gramene" id="OMERI02G09500.1">
    <property type="protein sequence ID" value="OMERI02G09500.1"/>
    <property type="gene ID" value="OMERI02G09500"/>
</dbReference>
<feature type="region of interest" description="Disordered" evidence="1">
    <location>
        <begin position="170"/>
        <end position="287"/>
    </location>
</feature>
<evidence type="ECO:0000313" key="3">
    <source>
        <dbReference type="Proteomes" id="UP000008021"/>
    </source>
</evidence>
<feature type="compositionally biased region" description="Basic residues" evidence="1">
    <location>
        <begin position="71"/>
        <end position="92"/>
    </location>
</feature>
<sequence>MSPGSSSPRRFDPCRRHRPRRRSSPARWGKRGEGEELEVDAAGPRPDLAAQPSVVAVAARAAAPPGFERKTRSRGSGRRRPCRRSSSARKTRSRGDLREEDPTESPLLQSGVGGGRRRRLWPPAPTMRGAATPASMPSCPPSSPRGFPSAASPASFGATATLAGFFRFGIRGVGAGGGRRGQPAPLGPEDAAATGPATSPCAQPSHRRGHCRPARQGEEGAGGSPSCAAVEPSEGGPRRRPRSPLRVADLGVAGELVATPLRSAPPPLSSSEKLTGSMGKARRRRGA</sequence>
<dbReference type="AlphaFoldDB" id="A0A0E0CHR7"/>
<feature type="compositionally biased region" description="Low complexity" evidence="1">
    <location>
        <begin position="144"/>
        <end position="155"/>
    </location>
</feature>
<dbReference type="EnsemblPlants" id="OMERI02G09500.1">
    <property type="protein sequence ID" value="OMERI02G09500.1"/>
    <property type="gene ID" value="OMERI02G09500"/>
</dbReference>
<proteinExistence type="predicted"/>
<feature type="compositionally biased region" description="Gly residues" evidence="1">
    <location>
        <begin position="171"/>
        <end position="180"/>
    </location>
</feature>
<protein>
    <submittedName>
        <fullName evidence="2">Uncharacterized protein</fullName>
    </submittedName>
</protein>
<dbReference type="Proteomes" id="UP000008021">
    <property type="component" value="Chromosome 2"/>
</dbReference>
<feature type="compositionally biased region" description="Low complexity" evidence="1">
    <location>
        <begin position="49"/>
        <end position="65"/>
    </location>
</feature>
<reference evidence="2" key="2">
    <citation type="submission" date="2018-05" db="EMBL/GenBank/DDBJ databases">
        <title>OmerRS3 (Oryza meridionalis Reference Sequence Version 3).</title>
        <authorList>
            <person name="Zhang J."/>
            <person name="Kudrna D."/>
            <person name="Lee S."/>
            <person name="Talag J."/>
            <person name="Welchert J."/>
            <person name="Wing R.A."/>
        </authorList>
    </citation>
    <scope>NUCLEOTIDE SEQUENCE [LARGE SCALE GENOMIC DNA]</scope>
    <source>
        <strain evidence="2">cv. OR44</strain>
    </source>
</reference>
<feature type="region of interest" description="Disordered" evidence="1">
    <location>
        <begin position="1"/>
        <end position="155"/>
    </location>
</feature>
<reference evidence="2" key="1">
    <citation type="submission" date="2015-04" db="UniProtKB">
        <authorList>
            <consortium name="EnsemblPlants"/>
        </authorList>
    </citation>
    <scope>IDENTIFICATION</scope>
</reference>
<evidence type="ECO:0000313" key="2">
    <source>
        <dbReference type="EnsemblPlants" id="OMERI02G09500.1"/>
    </source>
</evidence>
<accession>A0A0E0CHR7</accession>
<name>A0A0E0CHR7_9ORYZ</name>
<feature type="compositionally biased region" description="Basic residues" evidence="1">
    <location>
        <begin position="15"/>
        <end position="24"/>
    </location>
</feature>
<organism evidence="2">
    <name type="scientific">Oryza meridionalis</name>
    <dbReference type="NCBI Taxonomy" id="40149"/>
    <lineage>
        <taxon>Eukaryota</taxon>
        <taxon>Viridiplantae</taxon>
        <taxon>Streptophyta</taxon>
        <taxon>Embryophyta</taxon>
        <taxon>Tracheophyta</taxon>
        <taxon>Spermatophyta</taxon>
        <taxon>Magnoliopsida</taxon>
        <taxon>Liliopsida</taxon>
        <taxon>Poales</taxon>
        <taxon>Poaceae</taxon>
        <taxon>BOP clade</taxon>
        <taxon>Oryzoideae</taxon>
        <taxon>Oryzeae</taxon>
        <taxon>Oryzinae</taxon>
        <taxon>Oryza</taxon>
    </lineage>
</organism>
<keyword evidence="3" id="KW-1185">Reference proteome</keyword>